<accession>A0A2P2MLV2</accession>
<evidence type="ECO:0000313" key="1">
    <source>
        <dbReference type="EMBL" id="MBX31221.1"/>
    </source>
</evidence>
<organism evidence="1">
    <name type="scientific">Rhizophora mucronata</name>
    <name type="common">Asiatic mangrove</name>
    <dbReference type="NCBI Taxonomy" id="61149"/>
    <lineage>
        <taxon>Eukaryota</taxon>
        <taxon>Viridiplantae</taxon>
        <taxon>Streptophyta</taxon>
        <taxon>Embryophyta</taxon>
        <taxon>Tracheophyta</taxon>
        <taxon>Spermatophyta</taxon>
        <taxon>Magnoliopsida</taxon>
        <taxon>eudicotyledons</taxon>
        <taxon>Gunneridae</taxon>
        <taxon>Pentapetalae</taxon>
        <taxon>rosids</taxon>
        <taxon>fabids</taxon>
        <taxon>Malpighiales</taxon>
        <taxon>Rhizophoraceae</taxon>
        <taxon>Rhizophora</taxon>
    </lineage>
</organism>
<protein>
    <submittedName>
        <fullName evidence="1">Uncharacterized protein</fullName>
    </submittedName>
</protein>
<proteinExistence type="predicted"/>
<dbReference type="AlphaFoldDB" id="A0A2P2MLV2"/>
<sequence length="69" mass="7751">MKFYPWYRARIGGSLSSESPCSASGSNGSSFHSLVEMSDLSLTEHPPNLHLYKKRLFMSTDSSFQNSFL</sequence>
<name>A0A2P2MLV2_RHIMU</name>
<reference evidence="1" key="1">
    <citation type="submission" date="2018-02" db="EMBL/GenBank/DDBJ databases">
        <title>Rhizophora mucronata_Transcriptome.</title>
        <authorList>
            <person name="Meera S.P."/>
            <person name="Sreeshan A."/>
            <person name="Augustine A."/>
        </authorList>
    </citation>
    <scope>NUCLEOTIDE SEQUENCE</scope>
    <source>
        <tissue evidence="1">Leaf</tissue>
    </source>
</reference>
<dbReference type="EMBL" id="GGEC01050737">
    <property type="protein sequence ID" value="MBX31221.1"/>
    <property type="molecule type" value="Transcribed_RNA"/>
</dbReference>